<evidence type="ECO:0000313" key="2">
    <source>
        <dbReference type="Proteomes" id="UP000003221"/>
    </source>
</evidence>
<proteinExistence type="predicted"/>
<sequence length="42" mass="5173">MIHRRSIKLKKTEIPFILFSSGFPRNCQYWRCLAVWFVEKEN</sequence>
<accession>G5Q7V4</accession>
<evidence type="ECO:0000313" key="1">
    <source>
        <dbReference type="EMBL" id="EHC75137.1"/>
    </source>
</evidence>
<dbReference type="PATRIC" id="fig|913242.3.peg.3819"/>
<name>G5Q7V4_SALMO</name>
<dbReference type="AlphaFoldDB" id="G5Q7V4"/>
<gene>
    <name evidence="1" type="ORF">LTSEMON_4420</name>
</gene>
<dbReference type="Proteomes" id="UP000003221">
    <property type="component" value="Unassembled WGS sequence"/>
</dbReference>
<dbReference type="EMBL" id="AFCS01001001">
    <property type="protein sequence ID" value="EHC75137.1"/>
    <property type="molecule type" value="Genomic_DNA"/>
</dbReference>
<organism evidence="1 2">
    <name type="scientific">Salmonella enterica subsp. enterica serovar Montevideo str. S5-403</name>
    <dbReference type="NCBI Taxonomy" id="913242"/>
    <lineage>
        <taxon>Bacteria</taxon>
        <taxon>Pseudomonadati</taxon>
        <taxon>Pseudomonadota</taxon>
        <taxon>Gammaproteobacteria</taxon>
        <taxon>Enterobacterales</taxon>
        <taxon>Enterobacteriaceae</taxon>
        <taxon>Salmonella</taxon>
    </lineage>
</organism>
<protein>
    <submittedName>
        <fullName evidence="1">Uncharacterized protein</fullName>
    </submittedName>
</protein>
<comment type="caution">
    <text evidence="1">The sequence shown here is derived from an EMBL/GenBank/DDBJ whole genome shotgun (WGS) entry which is preliminary data.</text>
</comment>
<reference evidence="1 2" key="1">
    <citation type="journal article" date="2011" name="BMC Genomics">
        <title>Genome sequencing reveals diversification of virulence factor content and possible host adaptation in distinct subpopulations of Salmonella enterica.</title>
        <authorList>
            <person name="den Bakker H.C."/>
            <person name="Moreno Switt A.I."/>
            <person name="Govoni G."/>
            <person name="Cummings C.A."/>
            <person name="Ranieri M.L."/>
            <person name="Degoricija L."/>
            <person name="Hoelzer K."/>
            <person name="Rodriguez-Rivera L.D."/>
            <person name="Brown S."/>
            <person name="Bolchacova E."/>
            <person name="Furtado M.R."/>
            <person name="Wiedmann M."/>
        </authorList>
    </citation>
    <scope>NUCLEOTIDE SEQUENCE [LARGE SCALE GENOMIC DNA]</scope>
    <source>
        <strain evidence="1 2">S5-403</strain>
    </source>
</reference>